<sequence>MFVCCVLILCIATLFPTVIGNNMCFLLYYCCETASIPIERSVCSLFHVFKYSECKCCTFAHLFIYCYTTFL</sequence>
<feature type="signal peptide" evidence="1">
    <location>
        <begin position="1"/>
        <end position="20"/>
    </location>
</feature>
<feature type="chain" id="PRO_5025415904" evidence="1">
    <location>
        <begin position="21"/>
        <end position="71"/>
    </location>
</feature>
<protein>
    <submittedName>
        <fullName evidence="2">Putative secreted protein</fullName>
    </submittedName>
</protein>
<accession>A0A6B0U262</accession>
<evidence type="ECO:0000256" key="1">
    <source>
        <dbReference type="SAM" id="SignalP"/>
    </source>
</evidence>
<organism evidence="2">
    <name type="scientific">Ixodes ricinus</name>
    <name type="common">Common tick</name>
    <name type="synonym">Acarus ricinus</name>
    <dbReference type="NCBI Taxonomy" id="34613"/>
    <lineage>
        <taxon>Eukaryota</taxon>
        <taxon>Metazoa</taxon>
        <taxon>Ecdysozoa</taxon>
        <taxon>Arthropoda</taxon>
        <taxon>Chelicerata</taxon>
        <taxon>Arachnida</taxon>
        <taxon>Acari</taxon>
        <taxon>Parasitiformes</taxon>
        <taxon>Ixodida</taxon>
        <taxon>Ixodoidea</taxon>
        <taxon>Ixodidae</taxon>
        <taxon>Ixodinae</taxon>
        <taxon>Ixodes</taxon>
    </lineage>
</organism>
<evidence type="ECO:0000313" key="2">
    <source>
        <dbReference type="EMBL" id="MXU82794.1"/>
    </source>
</evidence>
<dbReference type="AlphaFoldDB" id="A0A6B0U262"/>
<reference evidence="2" key="1">
    <citation type="submission" date="2019-12" db="EMBL/GenBank/DDBJ databases">
        <title>An insight into the sialome of adult female Ixodes ricinus ticks feeding for 6 days.</title>
        <authorList>
            <person name="Perner J."/>
            <person name="Ribeiro J.M.C."/>
        </authorList>
    </citation>
    <scope>NUCLEOTIDE SEQUENCE</scope>
    <source>
        <strain evidence="2">Semi-engorged</strain>
        <tissue evidence="2">Salivary glands</tissue>
    </source>
</reference>
<dbReference type="EMBL" id="GIFC01000711">
    <property type="protein sequence ID" value="MXU82794.1"/>
    <property type="molecule type" value="Transcribed_RNA"/>
</dbReference>
<proteinExistence type="predicted"/>
<keyword evidence="1" id="KW-0732">Signal</keyword>
<name>A0A6B0U262_IXORI</name>